<keyword evidence="2" id="KW-0663">Pyridoxal phosphate</keyword>
<comment type="caution">
    <text evidence="4">The sequence shown here is derived from an EMBL/GenBank/DDBJ whole genome shotgun (WGS) entry which is preliminary data.</text>
</comment>
<keyword evidence="4" id="KW-0456">Lyase</keyword>
<protein>
    <submittedName>
        <fullName evidence="4">Diaminopimelate decarboxylase</fullName>
        <ecNumber evidence="4">4.1.1.20</ecNumber>
    </submittedName>
</protein>
<dbReference type="EMBL" id="JACHMB010000001">
    <property type="protein sequence ID" value="MBB5773568.1"/>
    <property type="molecule type" value="Genomic_DNA"/>
</dbReference>
<evidence type="ECO:0000256" key="1">
    <source>
        <dbReference type="ARBA" id="ARBA00001933"/>
    </source>
</evidence>
<gene>
    <name evidence="4" type="ORF">HD596_000324</name>
</gene>
<evidence type="ECO:0000313" key="5">
    <source>
        <dbReference type="Proteomes" id="UP000579153"/>
    </source>
</evidence>
<proteinExistence type="predicted"/>
<evidence type="ECO:0000256" key="2">
    <source>
        <dbReference type="ARBA" id="ARBA00022898"/>
    </source>
</evidence>
<dbReference type="InterPro" id="IPR029066">
    <property type="entry name" value="PLP-binding_barrel"/>
</dbReference>
<organism evidence="4 5">
    <name type="scientific">Nonomuraea jabiensis</name>
    <dbReference type="NCBI Taxonomy" id="882448"/>
    <lineage>
        <taxon>Bacteria</taxon>
        <taxon>Bacillati</taxon>
        <taxon>Actinomycetota</taxon>
        <taxon>Actinomycetes</taxon>
        <taxon>Streptosporangiales</taxon>
        <taxon>Streptosporangiaceae</taxon>
        <taxon>Nonomuraea</taxon>
    </lineage>
</organism>
<dbReference type="AlphaFoldDB" id="A0A7W9FXX0"/>
<dbReference type="SUPFAM" id="SSF51419">
    <property type="entry name" value="PLP-binding barrel"/>
    <property type="match status" value="1"/>
</dbReference>
<dbReference type="PANTHER" id="PTHR43727">
    <property type="entry name" value="DIAMINOPIMELATE DECARBOXYLASE"/>
    <property type="match status" value="1"/>
</dbReference>
<name>A0A7W9FXX0_9ACTN</name>
<dbReference type="GO" id="GO:0008836">
    <property type="term" value="F:diaminopimelate decarboxylase activity"/>
    <property type="evidence" value="ECO:0007669"/>
    <property type="project" value="UniProtKB-EC"/>
</dbReference>
<dbReference type="SUPFAM" id="SSF50621">
    <property type="entry name" value="Alanine racemase C-terminal domain-like"/>
    <property type="match status" value="1"/>
</dbReference>
<keyword evidence="5" id="KW-1185">Reference proteome</keyword>
<dbReference type="InterPro" id="IPR009006">
    <property type="entry name" value="Ala_racemase/Decarboxylase_C"/>
</dbReference>
<dbReference type="GO" id="GO:0009089">
    <property type="term" value="P:lysine biosynthetic process via diaminopimelate"/>
    <property type="evidence" value="ECO:0007669"/>
    <property type="project" value="TreeGrafter"/>
</dbReference>
<sequence>MADHTVEPLMSQPSRRLFEAAAEVETPALIYDLQGIADTVRRMREDISVVPGARLNIALKACHTPEILAHLAAMDVGADVASVGELDLAERAGFHEISATGPAFSAAHFARFVDSGVVVDLDSCGQIDLYGRHHAGTVVGLRTRIPLPERLESEATFGRNSRFGVTVTDPELHAALERYSLRVTRLHLHTGQMTPESLLYKVTYTLLMAEQFPDVHTIDLGGGFFHLYAHRGRAIAAFARMRRIVEDWQERHGRRIAFRFEPGGAVLAVYGYLFTEVRSVEEHHPHHGTRVVTVDSSAWNLAPWHKPEVLSAVPSADAAEREPGLIAGNTLYENDFFGTDIKGRVQPFRFPKCQVGDRLVVTATGAYTMTNSRRFNRIPPPVEYGFDGVTLTRLTTEVFA</sequence>
<evidence type="ECO:0000259" key="3">
    <source>
        <dbReference type="Pfam" id="PF02784"/>
    </source>
</evidence>
<dbReference type="PRINTS" id="PR01179">
    <property type="entry name" value="ODADCRBXLASE"/>
</dbReference>
<dbReference type="Proteomes" id="UP000579153">
    <property type="component" value="Unassembled WGS sequence"/>
</dbReference>
<dbReference type="Gene3D" id="3.20.20.10">
    <property type="entry name" value="Alanine racemase"/>
    <property type="match status" value="1"/>
</dbReference>
<feature type="domain" description="Orn/DAP/Arg decarboxylase 2 N-terminal" evidence="3">
    <location>
        <begin position="40"/>
        <end position="266"/>
    </location>
</feature>
<dbReference type="Gene3D" id="2.40.37.10">
    <property type="entry name" value="Lyase, Ornithine Decarboxylase, Chain A, domain 1"/>
    <property type="match status" value="1"/>
</dbReference>
<dbReference type="PANTHER" id="PTHR43727:SF3">
    <property type="entry name" value="GROUP IV DECARBOXYLASE"/>
    <property type="match status" value="1"/>
</dbReference>
<dbReference type="InterPro" id="IPR022644">
    <property type="entry name" value="De-COase2_N"/>
</dbReference>
<dbReference type="Pfam" id="PF02784">
    <property type="entry name" value="Orn_Arg_deC_N"/>
    <property type="match status" value="1"/>
</dbReference>
<evidence type="ECO:0000313" key="4">
    <source>
        <dbReference type="EMBL" id="MBB5773568.1"/>
    </source>
</evidence>
<comment type="cofactor">
    <cofactor evidence="1">
        <name>pyridoxal 5'-phosphate</name>
        <dbReference type="ChEBI" id="CHEBI:597326"/>
    </cofactor>
</comment>
<dbReference type="EC" id="4.1.1.20" evidence="4"/>
<reference evidence="4 5" key="1">
    <citation type="submission" date="2020-08" db="EMBL/GenBank/DDBJ databases">
        <title>Sequencing the genomes of 1000 actinobacteria strains.</title>
        <authorList>
            <person name="Klenk H.-P."/>
        </authorList>
    </citation>
    <scope>NUCLEOTIDE SEQUENCE [LARGE SCALE GENOMIC DNA]</scope>
    <source>
        <strain evidence="4 5">DSM 45507</strain>
    </source>
</reference>
<accession>A0A7W9FXX0</accession>
<dbReference type="InterPro" id="IPR000183">
    <property type="entry name" value="Orn/DAP/Arg_de-COase"/>
</dbReference>
<dbReference type="RefSeq" id="WP_185067535.1">
    <property type="nucleotide sequence ID" value="NZ_JACHMB010000001.1"/>
</dbReference>